<accession>A0ABD3C7Y9</accession>
<proteinExistence type="predicted"/>
<dbReference type="Pfam" id="PF07795">
    <property type="entry name" value="DUF1635"/>
    <property type="match status" value="1"/>
</dbReference>
<evidence type="ECO:0000313" key="2">
    <source>
        <dbReference type="Proteomes" id="UP001632038"/>
    </source>
</evidence>
<evidence type="ECO:0000313" key="1">
    <source>
        <dbReference type="EMBL" id="KAL3625898.1"/>
    </source>
</evidence>
<dbReference type="PANTHER" id="PTHR33431">
    <property type="entry name" value="ENABLED-LIKE PROTEIN (DUF1635)"/>
    <property type="match status" value="1"/>
</dbReference>
<reference evidence="2" key="1">
    <citation type="journal article" date="2024" name="IScience">
        <title>Strigolactones Initiate the Formation of Haustorium-like Structures in Castilleja.</title>
        <authorList>
            <person name="Buerger M."/>
            <person name="Peterson D."/>
            <person name="Chory J."/>
        </authorList>
    </citation>
    <scope>NUCLEOTIDE SEQUENCE [LARGE SCALE GENOMIC DNA]</scope>
</reference>
<organism evidence="1 2">
    <name type="scientific">Castilleja foliolosa</name>
    <dbReference type="NCBI Taxonomy" id="1961234"/>
    <lineage>
        <taxon>Eukaryota</taxon>
        <taxon>Viridiplantae</taxon>
        <taxon>Streptophyta</taxon>
        <taxon>Embryophyta</taxon>
        <taxon>Tracheophyta</taxon>
        <taxon>Spermatophyta</taxon>
        <taxon>Magnoliopsida</taxon>
        <taxon>eudicotyledons</taxon>
        <taxon>Gunneridae</taxon>
        <taxon>Pentapetalae</taxon>
        <taxon>asterids</taxon>
        <taxon>lamiids</taxon>
        <taxon>Lamiales</taxon>
        <taxon>Orobanchaceae</taxon>
        <taxon>Pedicularideae</taxon>
        <taxon>Castillejinae</taxon>
        <taxon>Castilleja</taxon>
    </lineage>
</organism>
<dbReference type="AlphaFoldDB" id="A0ABD3C7Y9"/>
<dbReference type="EMBL" id="JAVIJP010000048">
    <property type="protein sequence ID" value="KAL3625898.1"/>
    <property type="molecule type" value="Genomic_DNA"/>
</dbReference>
<dbReference type="InterPro" id="IPR012862">
    <property type="entry name" value="DUF1635"/>
</dbReference>
<protein>
    <submittedName>
        <fullName evidence="1">Uncharacterized protein</fullName>
    </submittedName>
</protein>
<dbReference type="PANTHER" id="PTHR33431:SF12">
    <property type="entry name" value="HIGH MOBILITY GROUP BOX PROTEIN, PUTATIVE (DUF1635)-RELATED"/>
    <property type="match status" value="1"/>
</dbReference>
<keyword evidence="2" id="KW-1185">Reference proteome</keyword>
<name>A0ABD3C7Y9_9LAMI</name>
<gene>
    <name evidence="1" type="ORF">CASFOL_030427</name>
</gene>
<sequence length="266" mass="29167">MAGLWDYDENHDMEQLGQKLLFTTLELEKLKTEATEEIKKNKEYIKHLLQLLVYALQERDEAKNQVHILLNKSNSLVKPGKANSSVTESNSLSGTYNYHSPIDSLFDTGVSSPEILNNQFDSVLVSKIDQGSLIIDNLAKGRVLPQKGRLLQAVLQAGPLLQTLLVSGPLPRWRNPPQFQPFQIPPLSIRGCEVEALSQRPAPNVGPRSLGSQAFGQGSCGPAQVQPSPMLSFGNMGSRTLNNGLFMSSGTSGVGYPPLTKRQRFG</sequence>
<dbReference type="Proteomes" id="UP001632038">
    <property type="component" value="Unassembled WGS sequence"/>
</dbReference>
<comment type="caution">
    <text evidence="1">The sequence shown here is derived from an EMBL/GenBank/DDBJ whole genome shotgun (WGS) entry which is preliminary data.</text>
</comment>